<keyword evidence="2" id="KW-1185">Reference proteome</keyword>
<sequence>MKSTYRLMPRIFHSFIIAVVILTGNLAGAQETIGNYKAFYGYGKYGTRDLIFLRKFTRNSIESYLAVDPQALETQMVPSKNIVASPLNWSELLSKYKDTPYVKAILTAKKQSFALQDAGIIHGFPKEHGVTLTIDLCPSHKPLDRIVFTSLITEFQKIEKPVPVALSVSGKFMLTHAEDIQWLKGLVTSGDITITWVNHTYNHHFDPKIPLKDNFLLEPGTDLDFEILGTEISMLERGLLPSVFFRFPGLVSDNAIVGRVTGYGLIPVGSDAWLAKGQHAQAGSIVLIHGNGNEPVGVEDFIALLRSQKNAVLAKQWLLYDLREAVDDEFKE</sequence>
<dbReference type="KEGG" id="falb:HYN59_16545"/>
<dbReference type="InterPro" id="IPR011330">
    <property type="entry name" value="Glyco_hydro/deAcase_b/a-brl"/>
</dbReference>
<dbReference type="CDD" id="cd10963">
    <property type="entry name" value="CE4_RC0012_like"/>
    <property type="match status" value="1"/>
</dbReference>
<evidence type="ECO:0000313" key="1">
    <source>
        <dbReference type="EMBL" id="AWH86619.1"/>
    </source>
</evidence>
<dbReference type="SUPFAM" id="SSF88713">
    <property type="entry name" value="Glycoside hydrolase/deacetylase"/>
    <property type="match status" value="1"/>
</dbReference>
<accession>A0A2S1R210</accession>
<dbReference type="AlphaFoldDB" id="A0A2S1R210"/>
<proteinExistence type="predicted"/>
<dbReference type="EMBL" id="CP029186">
    <property type="protein sequence ID" value="AWH86619.1"/>
    <property type="molecule type" value="Genomic_DNA"/>
</dbReference>
<organism evidence="1 2">
    <name type="scientific">Flavobacterium album</name>
    <dbReference type="NCBI Taxonomy" id="2175091"/>
    <lineage>
        <taxon>Bacteria</taxon>
        <taxon>Pseudomonadati</taxon>
        <taxon>Bacteroidota</taxon>
        <taxon>Flavobacteriia</taxon>
        <taxon>Flavobacteriales</taxon>
        <taxon>Flavobacteriaceae</taxon>
        <taxon>Flavobacterium</taxon>
    </lineage>
</organism>
<protein>
    <submittedName>
        <fullName evidence="1">Polysaccharide deacetylase</fullName>
    </submittedName>
</protein>
<evidence type="ECO:0000313" key="2">
    <source>
        <dbReference type="Proteomes" id="UP000244929"/>
    </source>
</evidence>
<reference evidence="1 2" key="1">
    <citation type="submission" date="2018-04" db="EMBL/GenBank/DDBJ databases">
        <title>Genome sequencing of Flavobacterium sp. HYN0059.</title>
        <authorList>
            <person name="Yi H."/>
            <person name="Baek C."/>
        </authorList>
    </citation>
    <scope>NUCLEOTIDE SEQUENCE [LARGE SCALE GENOMIC DNA]</scope>
    <source>
        <strain evidence="1 2">HYN0059</strain>
    </source>
</reference>
<name>A0A2S1R210_9FLAO</name>
<dbReference type="GO" id="GO:0005975">
    <property type="term" value="P:carbohydrate metabolic process"/>
    <property type="evidence" value="ECO:0007669"/>
    <property type="project" value="InterPro"/>
</dbReference>
<dbReference type="RefSeq" id="WP_108779342.1">
    <property type="nucleotide sequence ID" value="NZ_CP029186.1"/>
</dbReference>
<dbReference type="Gene3D" id="3.20.20.370">
    <property type="entry name" value="Glycoside hydrolase/deacetylase"/>
    <property type="match status" value="1"/>
</dbReference>
<dbReference type="OrthoDB" id="1331280at2"/>
<gene>
    <name evidence="1" type="ORF">HYN59_16545</name>
</gene>
<dbReference type="Proteomes" id="UP000244929">
    <property type="component" value="Chromosome"/>
</dbReference>